<protein>
    <recommendedName>
        <fullName evidence="2">glutathione transferase</fullName>
        <ecNumber evidence="2">2.5.1.18</ecNumber>
    </recommendedName>
</protein>
<dbReference type="GO" id="GO:0005737">
    <property type="term" value="C:cytoplasm"/>
    <property type="evidence" value="ECO:0007669"/>
    <property type="project" value="UniProtKB-ARBA"/>
</dbReference>
<dbReference type="Pfam" id="PF00043">
    <property type="entry name" value="GST_C"/>
    <property type="match status" value="1"/>
</dbReference>
<evidence type="ECO:0000256" key="2">
    <source>
        <dbReference type="ARBA" id="ARBA00012452"/>
    </source>
</evidence>
<dbReference type="PANTHER" id="PTHR44051">
    <property type="entry name" value="GLUTATHIONE S-TRANSFERASE-RELATED"/>
    <property type="match status" value="1"/>
</dbReference>
<comment type="function">
    <text evidence="5">Involved in the oxidative stress response and detoxification.</text>
</comment>
<gene>
    <name evidence="9" type="ORF">PHACADRAFT_214722</name>
</gene>
<dbReference type="FunFam" id="3.40.30.10:FF:000039">
    <property type="entry name" value="Glutathione S-transferase domain"/>
    <property type="match status" value="1"/>
</dbReference>
<evidence type="ECO:0000259" key="8">
    <source>
        <dbReference type="PROSITE" id="PS50405"/>
    </source>
</evidence>
<dbReference type="InterPro" id="IPR036249">
    <property type="entry name" value="Thioredoxin-like_sf"/>
</dbReference>
<dbReference type="GO" id="GO:0004364">
    <property type="term" value="F:glutathione transferase activity"/>
    <property type="evidence" value="ECO:0007669"/>
    <property type="project" value="UniProtKB-EC"/>
</dbReference>
<dbReference type="SFLD" id="SFLDG00358">
    <property type="entry name" value="Main_(cytGST)"/>
    <property type="match status" value="1"/>
</dbReference>
<name>K5VPI0_PHACS</name>
<dbReference type="InterPro" id="IPR004045">
    <property type="entry name" value="Glutathione_S-Trfase_N"/>
</dbReference>
<dbReference type="PANTHER" id="PTHR44051:SF3">
    <property type="entry name" value="TRANSCRIPTIONAL REGULATOR URE2"/>
    <property type="match status" value="1"/>
</dbReference>
<feature type="domain" description="GST C-terminal" evidence="8">
    <location>
        <begin position="96"/>
        <end position="226"/>
    </location>
</feature>
<keyword evidence="3" id="KW-0808">Transferase</keyword>
<dbReference type="KEGG" id="pco:PHACADRAFT_214722"/>
<evidence type="ECO:0000259" key="7">
    <source>
        <dbReference type="PROSITE" id="PS50404"/>
    </source>
</evidence>
<dbReference type="InParanoid" id="K5VPI0"/>
<dbReference type="GO" id="GO:0005634">
    <property type="term" value="C:nucleus"/>
    <property type="evidence" value="ECO:0007669"/>
    <property type="project" value="UniProtKB-ARBA"/>
</dbReference>
<accession>K5VPI0</accession>
<dbReference type="AlphaFoldDB" id="K5VPI0"/>
<dbReference type="HOGENOM" id="CLU_011226_14_2_1"/>
<evidence type="ECO:0000313" key="9">
    <source>
        <dbReference type="EMBL" id="EKM48630.1"/>
    </source>
</evidence>
<evidence type="ECO:0000256" key="3">
    <source>
        <dbReference type="ARBA" id="ARBA00022679"/>
    </source>
</evidence>
<dbReference type="Proteomes" id="UP000008370">
    <property type="component" value="Unassembled WGS sequence"/>
</dbReference>
<dbReference type="SUPFAM" id="SSF47616">
    <property type="entry name" value="GST C-terminal domain-like"/>
    <property type="match status" value="1"/>
</dbReference>
<comment type="similarity">
    <text evidence="1 6">Belongs to the GST superfamily.</text>
</comment>
<dbReference type="PROSITE" id="PS50404">
    <property type="entry name" value="GST_NTER"/>
    <property type="match status" value="1"/>
</dbReference>
<evidence type="ECO:0000313" key="10">
    <source>
        <dbReference type="Proteomes" id="UP000008370"/>
    </source>
</evidence>
<dbReference type="RefSeq" id="XP_007402819.1">
    <property type="nucleotide sequence ID" value="XM_007402757.1"/>
</dbReference>
<dbReference type="InterPro" id="IPR040079">
    <property type="entry name" value="Glutathione_S-Trfase"/>
</dbReference>
<dbReference type="GeneID" id="18913576"/>
<dbReference type="CDD" id="cd03048">
    <property type="entry name" value="GST_N_Ure2p_like"/>
    <property type="match status" value="1"/>
</dbReference>
<dbReference type="FunCoup" id="K5VPI0">
    <property type="interactions" value="128"/>
</dbReference>
<evidence type="ECO:0000256" key="5">
    <source>
        <dbReference type="ARBA" id="ARBA00060024"/>
    </source>
</evidence>
<dbReference type="EMBL" id="JH930865">
    <property type="protein sequence ID" value="EKM48630.1"/>
    <property type="molecule type" value="Genomic_DNA"/>
</dbReference>
<dbReference type="SUPFAM" id="SSF52833">
    <property type="entry name" value="Thioredoxin-like"/>
    <property type="match status" value="1"/>
</dbReference>
<dbReference type="Gene3D" id="1.20.1050.130">
    <property type="match status" value="1"/>
</dbReference>
<feature type="domain" description="GST N-terminal" evidence="7">
    <location>
        <begin position="5"/>
        <end position="89"/>
    </location>
</feature>
<dbReference type="EC" id="2.5.1.18" evidence="2"/>
<reference evidence="9 10" key="1">
    <citation type="journal article" date="2012" name="BMC Genomics">
        <title>Comparative genomics of the white-rot fungi, Phanerochaete carnosa and P. chrysosporium, to elucidate the genetic basis of the distinct wood types they colonize.</title>
        <authorList>
            <person name="Suzuki H."/>
            <person name="MacDonald J."/>
            <person name="Syed K."/>
            <person name="Salamov A."/>
            <person name="Hori C."/>
            <person name="Aerts A."/>
            <person name="Henrissat B."/>
            <person name="Wiebenga A."/>
            <person name="vanKuyk P.A."/>
            <person name="Barry K."/>
            <person name="Lindquist E."/>
            <person name="LaButti K."/>
            <person name="Lapidus A."/>
            <person name="Lucas S."/>
            <person name="Coutinho P."/>
            <person name="Gong Y."/>
            <person name="Samejima M."/>
            <person name="Mahadevan R."/>
            <person name="Abou-Zaid M."/>
            <person name="de Vries R.P."/>
            <person name="Igarashi K."/>
            <person name="Yadav J.S."/>
            <person name="Grigoriev I.V."/>
            <person name="Master E.R."/>
        </authorList>
    </citation>
    <scope>NUCLEOTIDE SEQUENCE [LARGE SCALE GENOMIC DNA]</scope>
    <source>
        <strain evidence="9 10">HHB-10118-sp</strain>
    </source>
</reference>
<dbReference type="SFLD" id="SFLDS00019">
    <property type="entry name" value="Glutathione_Transferase_(cytos"/>
    <property type="match status" value="1"/>
</dbReference>
<dbReference type="SFLD" id="SFLDG01151">
    <property type="entry name" value="Main.2:_Nu-like"/>
    <property type="match status" value="1"/>
</dbReference>
<dbReference type="Pfam" id="PF02798">
    <property type="entry name" value="GST_N"/>
    <property type="match status" value="1"/>
</dbReference>
<dbReference type="FunFam" id="1.20.1050.130:FF:000016">
    <property type="entry name" value="Glutathione S-transferase 1"/>
    <property type="match status" value="1"/>
</dbReference>
<dbReference type="InterPro" id="IPR010987">
    <property type="entry name" value="Glutathione-S-Trfase_C-like"/>
</dbReference>
<proteinExistence type="inferred from homology"/>
<organism evidence="9 10">
    <name type="scientific">Phanerochaete carnosa (strain HHB-10118-sp)</name>
    <name type="common">White-rot fungus</name>
    <name type="synonym">Peniophora carnosa</name>
    <dbReference type="NCBI Taxonomy" id="650164"/>
    <lineage>
        <taxon>Eukaryota</taxon>
        <taxon>Fungi</taxon>
        <taxon>Dikarya</taxon>
        <taxon>Basidiomycota</taxon>
        <taxon>Agaricomycotina</taxon>
        <taxon>Agaricomycetes</taxon>
        <taxon>Polyporales</taxon>
        <taxon>Phanerochaetaceae</taxon>
        <taxon>Phanerochaete</taxon>
    </lineage>
</organism>
<comment type="catalytic activity">
    <reaction evidence="4">
        <text>RX + glutathione = an S-substituted glutathione + a halide anion + H(+)</text>
        <dbReference type="Rhea" id="RHEA:16437"/>
        <dbReference type="ChEBI" id="CHEBI:15378"/>
        <dbReference type="ChEBI" id="CHEBI:16042"/>
        <dbReference type="ChEBI" id="CHEBI:17792"/>
        <dbReference type="ChEBI" id="CHEBI:57925"/>
        <dbReference type="ChEBI" id="CHEBI:90779"/>
        <dbReference type="EC" id="2.5.1.18"/>
    </reaction>
</comment>
<dbReference type="InterPro" id="IPR004046">
    <property type="entry name" value="GST_C"/>
</dbReference>
<evidence type="ECO:0000256" key="6">
    <source>
        <dbReference type="RuleBase" id="RU003494"/>
    </source>
</evidence>
<dbReference type="PROSITE" id="PS50405">
    <property type="entry name" value="GST_CTER"/>
    <property type="match status" value="1"/>
</dbReference>
<dbReference type="STRING" id="650164.K5VPI0"/>
<evidence type="ECO:0000256" key="4">
    <source>
        <dbReference type="ARBA" id="ARBA00047960"/>
    </source>
</evidence>
<evidence type="ECO:0000256" key="1">
    <source>
        <dbReference type="ARBA" id="ARBA00007409"/>
    </source>
</evidence>
<dbReference type="InterPro" id="IPR036282">
    <property type="entry name" value="Glutathione-S-Trfase_C_sf"/>
</dbReference>
<dbReference type="OrthoDB" id="422574at2759"/>
<keyword evidence="10" id="KW-1185">Reference proteome</keyword>
<sequence>MSHGKQFTLFSHKRGPNGWKVALVLEELGLTYESVYLDFQKSEQKAPEFIKYNPNGRIPALIDHSNSDFIVWESNAIMQYIVDKYDKEHKLSIAPGTDEYYTQLQWLYFQASGQGPYFGQAGWFTFYHPEKVPSAIERYKNEIKRVFGVLESVLSTREWLVDGRLTVADLSLVPWNHLTTPHLEDVDFEKEFPATAKWHNKLLKRPAVEKVPSETVPSIVQPALKIMEFFRSLVRPAAARDGAGAAGAEGPMGLAYETAALSRSSPTMRELQPMSAEHARAWVRFWKAKGFIA</sequence>